<dbReference type="InterPro" id="IPR005759">
    <property type="entry name" value="Nth"/>
</dbReference>
<dbReference type="FunFam" id="1.10.1670.10:FF:000001">
    <property type="entry name" value="Endonuclease III"/>
    <property type="match status" value="1"/>
</dbReference>
<dbReference type="Gene3D" id="1.10.1670.10">
    <property type="entry name" value="Helix-hairpin-Helix base-excision DNA repair enzymes (C-terminal)"/>
    <property type="match status" value="1"/>
</dbReference>
<evidence type="ECO:0000256" key="8">
    <source>
        <dbReference type="ARBA" id="ARBA00023125"/>
    </source>
</evidence>
<dbReference type="InterPro" id="IPR011257">
    <property type="entry name" value="DNA_glycosylase"/>
</dbReference>
<evidence type="ECO:0000256" key="6">
    <source>
        <dbReference type="ARBA" id="ARBA00023004"/>
    </source>
</evidence>
<accession>A0A0R3K4G7</accession>
<sequence>MENIEKILKYLESQYKHLGCALNFNSEFELLIATMLSAQTTDETVNKVTEKLFAKYNSPETISRMKVEELEKYIKTCGLYKTKAKNIIETSKKILEEFDGKVPENLEDLIKLPGVGRKTANVVLANAFGKDTIAVDTHVFRVSNRIGLASSNDVLKTEMQLMQNIPKEYWSRAHHWIIWHGRKICTARKPKCNECMIKEFCNFYKNNEN</sequence>
<keyword evidence="15" id="KW-1185">Reference proteome</keyword>
<comment type="catalytic activity">
    <reaction evidence="12">
        <text>2'-deoxyribonucleotide-(2'-deoxyribose 5'-phosphate)-2'-deoxyribonucleotide-DNA = a 3'-end 2'-deoxyribonucleotide-(2,3-dehydro-2,3-deoxyribose 5'-phosphate)-DNA + a 5'-end 5'-phospho-2'-deoxyribonucleoside-DNA + H(+)</text>
        <dbReference type="Rhea" id="RHEA:66592"/>
        <dbReference type="Rhea" id="RHEA-COMP:13180"/>
        <dbReference type="Rhea" id="RHEA-COMP:16897"/>
        <dbReference type="Rhea" id="RHEA-COMP:17067"/>
        <dbReference type="ChEBI" id="CHEBI:15378"/>
        <dbReference type="ChEBI" id="CHEBI:136412"/>
        <dbReference type="ChEBI" id="CHEBI:157695"/>
        <dbReference type="ChEBI" id="CHEBI:167181"/>
        <dbReference type="EC" id="4.2.99.18"/>
    </reaction>
</comment>
<dbReference type="InterPro" id="IPR023170">
    <property type="entry name" value="HhH_base_excis_C"/>
</dbReference>
<evidence type="ECO:0000256" key="11">
    <source>
        <dbReference type="ARBA" id="ARBA00023295"/>
    </source>
</evidence>
<keyword evidence="3 12" id="KW-0479">Metal-binding</keyword>
<feature type="binding site" evidence="12">
    <location>
        <position position="201"/>
    </location>
    <ligand>
        <name>[4Fe-4S] cluster</name>
        <dbReference type="ChEBI" id="CHEBI:49883"/>
    </ligand>
</feature>
<dbReference type="GO" id="GO:0051539">
    <property type="term" value="F:4 iron, 4 sulfur cluster binding"/>
    <property type="evidence" value="ECO:0007669"/>
    <property type="project" value="UniProtKB-UniRule"/>
</dbReference>
<protein>
    <recommendedName>
        <fullName evidence="12">Endonuclease III</fullName>
        <ecNumber evidence="12">4.2.99.18</ecNumber>
    </recommendedName>
    <alternativeName>
        <fullName evidence="12">DNA-(apurinic or apyrimidinic site) lyase</fullName>
    </alternativeName>
</protein>
<dbReference type="SUPFAM" id="SSF48150">
    <property type="entry name" value="DNA-glycosylase"/>
    <property type="match status" value="1"/>
</dbReference>
<keyword evidence="8 12" id="KW-0238">DNA-binding</keyword>
<comment type="caution">
    <text evidence="14">The sequence shown here is derived from an EMBL/GenBank/DDBJ whole genome shotgun (WGS) entry which is preliminary data.</text>
</comment>
<dbReference type="Proteomes" id="UP000052015">
    <property type="component" value="Unassembled WGS sequence"/>
</dbReference>
<keyword evidence="2 12" id="KW-0004">4Fe-4S</keyword>
<dbReference type="SMART" id="SM00525">
    <property type="entry name" value="FES"/>
    <property type="match status" value="1"/>
</dbReference>
<organism evidence="14 15">
    <name type="scientific">Caloramator mitchellensis</name>
    <dbReference type="NCBI Taxonomy" id="908809"/>
    <lineage>
        <taxon>Bacteria</taxon>
        <taxon>Bacillati</taxon>
        <taxon>Bacillota</taxon>
        <taxon>Clostridia</taxon>
        <taxon>Eubacteriales</taxon>
        <taxon>Clostridiaceae</taxon>
        <taxon>Caloramator</taxon>
    </lineage>
</organism>
<dbReference type="PROSITE" id="PS00764">
    <property type="entry name" value="ENDONUCLEASE_III_1"/>
    <property type="match status" value="1"/>
</dbReference>
<dbReference type="CDD" id="cd00056">
    <property type="entry name" value="ENDO3c"/>
    <property type="match status" value="1"/>
</dbReference>
<reference evidence="14 15" key="1">
    <citation type="submission" date="2015-09" db="EMBL/GenBank/DDBJ databases">
        <title>Draft genome sequence of a Caloramator mitchellensis, a moderate thermophile from the Great Artesian Basin of Australia.</title>
        <authorList>
            <person name="Patel B.K."/>
        </authorList>
    </citation>
    <scope>NUCLEOTIDE SEQUENCE [LARGE SCALE GENOMIC DNA]</scope>
    <source>
        <strain evidence="14 15">VF08</strain>
    </source>
</reference>
<gene>
    <name evidence="12 14" type="primary">nth</name>
    <name evidence="14" type="ORF">ABG79_00170</name>
</gene>
<evidence type="ECO:0000256" key="12">
    <source>
        <dbReference type="HAMAP-Rule" id="MF_00942"/>
    </source>
</evidence>
<dbReference type="NCBIfam" id="TIGR01083">
    <property type="entry name" value="nth"/>
    <property type="match status" value="1"/>
</dbReference>
<evidence type="ECO:0000256" key="4">
    <source>
        <dbReference type="ARBA" id="ARBA00022763"/>
    </source>
</evidence>
<evidence type="ECO:0000256" key="2">
    <source>
        <dbReference type="ARBA" id="ARBA00022485"/>
    </source>
</evidence>
<keyword evidence="11 12" id="KW-0326">Glycosidase</keyword>
<dbReference type="PATRIC" id="fig|908809.3.peg.172"/>
<evidence type="ECO:0000313" key="14">
    <source>
        <dbReference type="EMBL" id="KRQ88005.1"/>
    </source>
</evidence>
<dbReference type="SMART" id="SM00478">
    <property type="entry name" value="ENDO3c"/>
    <property type="match status" value="1"/>
</dbReference>
<keyword evidence="7 12" id="KW-0411">Iron-sulfur</keyword>
<dbReference type="PIRSF" id="PIRSF001435">
    <property type="entry name" value="Nth"/>
    <property type="match status" value="1"/>
</dbReference>
<comment type="similarity">
    <text evidence="1 12">Belongs to the Nth/MutY family.</text>
</comment>
<feature type="binding site" evidence="12">
    <location>
        <position position="185"/>
    </location>
    <ligand>
        <name>[4Fe-4S] cluster</name>
        <dbReference type="ChEBI" id="CHEBI:49883"/>
    </ligand>
</feature>
<dbReference type="PANTHER" id="PTHR10359:SF18">
    <property type="entry name" value="ENDONUCLEASE III"/>
    <property type="match status" value="1"/>
</dbReference>
<dbReference type="GO" id="GO:0019104">
    <property type="term" value="F:DNA N-glycosylase activity"/>
    <property type="evidence" value="ECO:0007669"/>
    <property type="project" value="UniProtKB-UniRule"/>
</dbReference>
<evidence type="ECO:0000256" key="5">
    <source>
        <dbReference type="ARBA" id="ARBA00022801"/>
    </source>
</evidence>
<keyword evidence="14" id="KW-0255">Endonuclease</keyword>
<evidence type="ECO:0000259" key="13">
    <source>
        <dbReference type="SMART" id="SM00478"/>
    </source>
</evidence>
<evidence type="ECO:0000256" key="3">
    <source>
        <dbReference type="ARBA" id="ARBA00022723"/>
    </source>
</evidence>
<dbReference type="EMBL" id="LKHP01000001">
    <property type="protein sequence ID" value="KRQ88005.1"/>
    <property type="molecule type" value="Genomic_DNA"/>
</dbReference>
<dbReference type="GO" id="GO:0140078">
    <property type="term" value="F:class I DNA-(apurinic or apyrimidinic site) endonuclease activity"/>
    <property type="evidence" value="ECO:0007669"/>
    <property type="project" value="UniProtKB-EC"/>
</dbReference>
<dbReference type="GO" id="GO:0046872">
    <property type="term" value="F:metal ion binding"/>
    <property type="evidence" value="ECO:0007669"/>
    <property type="project" value="UniProtKB-KW"/>
</dbReference>
<name>A0A0R3K4G7_CALMK</name>
<evidence type="ECO:0000256" key="1">
    <source>
        <dbReference type="ARBA" id="ARBA00008343"/>
    </source>
</evidence>
<proteinExistence type="inferred from homology"/>
<dbReference type="Pfam" id="PF10576">
    <property type="entry name" value="EndIII_4Fe-2S"/>
    <property type="match status" value="1"/>
</dbReference>
<keyword evidence="14" id="KW-0540">Nuclease</keyword>
<dbReference type="EC" id="4.2.99.18" evidence="12"/>
<dbReference type="AlphaFoldDB" id="A0A0R3K4G7"/>
<dbReference type="GO" id="GO:0006285">
    <property type="term" value="P:base-excision repair, AP site formation"/>
    <property type="evidence" value="ECO:0007669"/>
    <property type="project" value="TreeGrafter"/>
</dbReference>
<feature type="binding site" evidence="12">
    <location>
        <position position="195"/>
    </location>
    <ligand>
        <name>[4Fe-4S] cluster</name>
        <dbReference type="ChEBI" id="CHEBI:49883"/>
    </ligand>
</feature>
<dbReference type="GO" id="GO:0003677">
    <property type="term" value="F:DNA binding"/>
    <property type="evidence" value="ECO:0007669"/>
    <property type="project" value="UniProtKB-UniRule"/>
</dbReference>
<comment type="function">
    <text evidence="12">DNA repair enzyme that has both DNA N-glycosylase activity and AP-lyase activity. The DNA N-glycosylase activity releases various damaged pyrimidines from DNA by cleaving the N-glycosidic bond, leaving an AP (apurinic/apyrimidinic) site. The AP-lyase activity cleaves the phosphodiester bond 3' to the AP site by a beta-elimination, leaving a 3'-terminal unsaturated sugar and a product with a terminal 5'-phosphate.</text>
</comment>
<dbReference type="InterPro" id="IPR003651">
    <property type="entry name" value="Endonuclease3_FeS-loop_motif"/>
</dbReference>
<dbReference type="InterPro" id="IPR004035">
    <property type="entry name" value="Endouclease-III_FeS-bd_BS"/>
</dbReference>
<dbReference type="HAMAP" id="MF_00942">
    <property type="entry name" value="Nth"/>
    <property type="match status" value="1"/>
</dbReference>
<evidence type="ECO:0000256" key="10">
    <source>
        <dbReference type="ARBA" id="ARBA00023239"/>
    </source>
</evidence>
<keyword evidence="10 12" id="KW-0456">Lyase</keyword>
<dbReference type="Pfam" id="PF00730">
    <property type="entry name" value="HhH-GPD"/>
    <property type="match status" value="1"/>
</dbReference>
<dbReference type="RefSeq" id="WP_057976128.1">
    <property type="nucleotide sequence ID" value="NZ_LKHP01000001.1"/>
</dbReference>
<keyword evidence="9 12" id="KW-0234">DNA repair</keyword>
<keyword evidence="5 12" id="KW-0378">Hydrolase</keyword>
<dbReference type="Pfam" id="PF00633">
    <property type="entry name" value="HHH"/>
    <property type="match status" value="1"/>
</dbReference>
<feature type="domain" description="HhH-GPD" evidence="13">
    <location>
        <begin position="36"/>
        <end position="183"/>
    </location>
</feature>
<keyword evidence="4 12" id="KW-0227">DNA damage</keyword>
<dbReference type="FunFam" id="1.10.340.30:FF:000001">
    <property type="entry name" value="Endonuclease III"/>
    <property type="match status" value="1"/>
</dbReference>
<dbReference type="InterPro" id="IPR003265">
    <property type="entry name" value="HhH-GPD_domain"/>
</dbReference>
<evidence type="ECO:0000313" key="15">
    <source>
        <dbReference type="Proteomes" id="UP000052015"/>
    </source>
</evidence>
<evidence type="ECO:0000256" key="7">
    <source>
        <dbReference type="ARBA" id="ARBA00023014"/>
    </source>
</evidence>
<dbReference type="InterPro" id="IPR000445">
    <property type="entry name" value="HhH_motif"/>
</dbReference>
<dbReference type="InterPro" id="IPR004036">
    <property type="entry name" value="Endonuclease-III-like_CS2"/>
</dbReference>
<dbReference type="STRING" id="908809.ABG79_00170"/>
<comment type="cofactor">
    <cofactor evidence="12">
        <name>[4Fe-4S] cluster</name>
        <dbReference type="ChEBI" id="CHEBI:49883"/>
    </cofactor>
    <text evidence="12">Binds 1 [4Fe-4S] cluster.</text>
</comment>
<dbReference type="PROSITE" id="PS01155">
    <property type="entry name" value="ENDONUCLEASE_III_2"/>
    <property type="match status" value="1"/>
</dbReference>
<evidence type="ECO:0000256" key="9">
    <source>
        <dbReference type="ARBA" id="ARBA00023204"/>
    </source>
</evidence>
<dbReference type="Gene3D" id="1.10.340.30">
    <property type="entry name" value="Hypothetical protein, domain 2"/>
    <property type="match status" value="1"/>
</dbReference>
<keyword evidence="6 12" id="KW-0408">Iron</keyword>
<dbReference type="PANTHER" id="PTHR10359">
    <property type="entry name" value="A/G-SPECIFIC ADENINE GLYCOSYLASE/ENDONUCLEASE III"/>
    <property type="match status" value="1"/>
</dbReference>
<feature type="binding site" evidence="12">
    <location>
        <position position="192"/>
    </location>
    <ligand>
        <name>[4Fe-4S] cluster</name>
        <dbReference type="ChEBI" id="CHEBI:49883"/>
    </ligand>
</feature>
<dbReference type="OrthoDB" id="9800977at2"/>